<organism evidence="5 6">
    <name type="scientific">Modicella reniformis</name>
    <dbReference type="NCBI Taxonomy" id="1440133"/>
    <lineage>
        <taxon>Eukaryota</taxon>
        <taxon>Fungi</taxon>
        <taxon>Fungi incertae sedis</taxon>
        <taxon>Mucoromycota</taxon>
        <taxon>Mortierellomycotina</taxon>
        <taxon>Mortierellomycetes</taxon>
        <taxon>Mortierellales</taxon>
        <taxon>Mortierellaceae</taxon>
        <taxon>Modicella</taxon>
    </lineage>
</organism>
<dbReference type="PANTHER" id="PTHR22702:SF1">
    <property type="entry name" value="PROTEASE-ASSOCIATED DOMAIN-CONTAINING PROTEIN 1"/>
    <property type="match status" value="1"/>
</dbReference>
<keyword evidence="1 3" id="KW-0732">Signal</keyword>
<dbReference type="EMBL" id="JAAAHW010006442">
    <property type="protein sequence ID" value="KAF9960796.1"/>
    <property type="molecule type" value="Genomic_DNA"/>
</dbReference>
<evidence type="ECO:0000256" key="2">
    <source>
        <dbReference type="ARBA" id="ARBA00023180"/>
    </source>
</evidence>
<proteinExistence type="predicted"/>
<name>A0A9P6M1S0_9FUNG</name>
<sequence>MAFRGASFLLFINWLCIVIWLTTSFESTDASILVLDTNDTYIDRTAAFGPRIPDEGLVLSLIAVETLDENEDTTACKPVTGVPDDVLWVALIERGGHCSFVDKVRNMQASGAKAVIVGDNQKNSLLTMYAQEDTSDVLIPSVFITQNHYRELRYFGMELGKGFLVKLLPDEIDCICGLVPVLHLEDAPTPATTCRSGTT</sequence>
<dbReference type="InterPro" id="IPR003137">
    <property type="entry name" value="PA_domain"/>
</dbReference>
<evidence type="ECO:0000313" key="6">
    <source>
        <dbReference type="Proteomes" id="UP000749646"/>
    </source>
</evidence>
<comment type="caution">
    <text evidence="5">The sequence shown here is derived from an EMBL/GenBank/DDBJ whole genome shotgun (WGS) entry which is preliminary data.</text>
</comment>
<evidence type="ECO:0000313" key="5">
    <source>
        <dbReference type="EMBL" id="KAF9960796.1"/>
    </source>
</evidence>
<gene>
    <name evidence="5" type="ORF">BGZ65_011709</name>
</gene>
<dbReference type="InterPro" id="IPR046450">
    <property type="entry name" value="PA_dom_sf"/>
</dbReference>
<dbReference type="Gene3D" id="3.50.30.30">
    <property type="match status" value="1"/>
</dbReference>
<dbReference type="OrthoDB" id="8062037at2759"/>
<evidence type="ECO:0000259" key="4">
    <source>
        <dbReference type="Pfam" id="PF02225"/>
    </source>
</evidence>
<evidence type="ECO:0000256" key="1">
    <source>
        <dbReference type="ARBA" id="ARBA00022729"/>
    </source>
</evidence>
<keyword evidence="6" id="KW-1185">Reference proteome</keyword>
<evidence type="ECO:0000256" key="3">
    <source>
        <dbReference type="SAM" id="SignalP"/>
    </source>
</evidence>
<feature type="chain" id="PRO_5040383174" description="PA domain-containing protein" evidence="3">
    <location>
        <begin position="25"/>
        <end position="199"/>
    </location>
</feature>
<dbReference type="AlphaFoldDB" id="A0A9P6M1S0"/>
<feature type="signal peptide" evidence="3">
    <location>
        <begin position="1"/>
        <end position="24"/>
    </location>
</feature>
<protein>
    <recommendedName>
        <fullName evidence="4">PA domain-containing protein</fullName>
    </recommendedName>
</protein>
<dbReference type="PANTHER" id="PTHR22702">
    <property type="entry name" value="PROTEASE-ASSOCIATED DOMAIN-CONTAINING PROTEIN"/>
    <property type="match status" value="1"/>
</dbReference>
<dbReference type="SUPFAM" id="SSF52025">
    <property type="entry name" value="PA domain"/>
    <property type="match status" value="1"/>
</dbReference>
<accession>A0A9P6M1S0</accession>
<dbReference type="Proteomes" id="UP000749646">
    <property type="component" value="Unassembled WGS sequence"/>
</dbReference>
<keyword evidence="2" id="KW-0325">Glycoprotein</keyword>
<dbReference type="Pfam" id="PF02225">
    <property type="entry name" value="PA"/>
    <property type="match status" value="1"/>
</dbReference>
<feature type="domain" description="PA" evidence="4">
    <location>
        <begin position="89"/>
        <end position="149"/>
    </location>
</feature>
<reference evidence="5" key="1">
    <citation type="journal article" date="2020" name="Fungal Divers.">
        <title>Resolving the Mortierellaceae phylogeny through synthesis of multi-gene phylogenetics and phylogenomics.</title>
        <authorList>
            <person name="Vandepol N."/>
            <person name="Liber J."/>
            <person name="Desiro A."/>
            <person name="Na H."/>
            <person name="Kennedy M."/>
            <person name="Barry K."/>
            <person name="Grigoriev I.V."/>
            <person name="Miller A.N."/>
            <person name="O'Donnell K."/>
            <person name="Stajich J.E."/>
            <person name="Bonito G."/>
        </authorList>
    </citation>
    <scope>NUCLEOTIDE SEQUENCE</scope>
    <source>
        <strain evidence="5">MES-2147</strain>
    </source>
</reference>